<name>A0A1V6LP92_9FLAO</name>
<dbReference type="EMBL" id="MTBC01000009">
    <property type="protein sequence ID" value="OQD41982.1"/>
    <property type="molecule type" value="Genomic_DNA"/>
</dbReference>
<dbReference type="OrthoDB" id="5450709at2"/>
<dbReference type="RefSeq" id="WP_080319566.1">
    <property type="nucleotide sequence ID" value="NZ_MTBC01000009.1"/>
</dbReference>
<sequence length="422" mass="48321">MKNHLFLIALFFGLWVRAQQTNTTYKKRILEQAELETLFSYYSQDGQNAAVTGGEGTEELTDATSTIVLRMPLKEDAIVTIDAGISAYSSASTSNIDPFDGRQEGSPFQASSGASQNDILAYFNPSISHHSDSRNFIWNANAYVSNEYDYFSIGFGGGITQLFNERNTEISLGGQVFLDSWKPQYPIELRPGYSNGIFGYEPDFTAFENENRNSYSLNFGFSQILSQRLQFSLSVDAVFQEGLLSTPFQRIYFQDKEDFFQENFQLADDVEQLPNSRVKLPIGGRLNYYVNDWLVLRSFYRYYWDDWGLTGNTAQVEAPIKLNDKFTIYPTYRYYQQSGVRYFYQKEEAVSTMDFYTSDFDLSSYTAKQYGLGLQYKDVLAAGKIWFFGLKSINLRYAYYTRNNGLDASIITLSSTFILDNN</sequence>
<dbReference type="Proteomes" id="UP000191680">
    <property type="component" value="Unassembled WGS sequence"/>
</dbReference>
<reference evidence="1 2" key="1">
    <citation type="submission" date="2016-12" db="EMBL/GenBank/DDBJ databases">
        <authorList>
            <person name="Song W.-J."/>
            <person name="Kurnit D.M."/>
        </authorList>
    </citation>
    <scope>NUCLEOTIDE SEQUENCE [LARGE SCALE GENOMIC DNA]</scope>
    <source>
        <strain evidence="1 2">HSG9</strain>
    </source>
</reference>
<proteinExistence type="predicted"/>
<evidence type="ECO:0000313" key="2">
    <source>
        <dbReference type="Proteomes" id="UP000191680"/>
    </source>
</evidence>
<gene>
    <name evidence="1" type="ORF">BUL40_12770</name>
</gene>
<dbReference type="AlphaFoldDB" id="A0A1V6LP92"/>
<protein>
    <recommendedName>
        <fullName evidence="3">DUF3570 domain-containing protein</fullName>
    </recommendedName>
</protein>
<evidence type="ECO:0000313" key="1">
    <source>
        <dbReference type="EMBL" id="OQD41982.1"/>
    </source>
</evidence>
<organism evidence="1 2">
    <name type="scientific">Croceivirga radicis</name>
    <dbReference type="NCBI Taxonomy" id="1929488"/>
    <lineage>
        <taxon>Bacteria</taxon>
        <taxon>Pseudomonadati</taxon>
        <taxon>Bacteroidota</taxon>
        <taxon>Flavobacteriia</taxon>
        <taxon>Flavobacteriales</taxon>
        <taxon>Flavobacteriaceae</taxon>
        <taxon>Croceivirga</taxon>
    </lineage>
</organism>
<dbReference type="InterPro" id="IPR021953">
    <property type="entry name" value="DUF3570"/>
</dbReference>
<keyword evidence="2" id="KW-1185">Reference proteome</keyword>
<accession>A0A1V6LP92</accession>
<dbReference type="Pfam" id="PF12094">
    <property type="entry name" value="DUF3570"/>
    <property type="match status" value="1"/>
</dbReference>
<comment type="caution">
    <text evidence="1">The sequence shown here is derived from an EMBL/GenBank/DDBJ whole genome shotgun (WGS) entry which is preliminary data.</text>
</comment>
<evidence type="ECO:0008006" key="3">
    <source>
        <dbReference type="Google" id="ProtNLM"/>
    </source>
</evidence>